<dbReference type="GO" id="GO:0043953">
    <property type="term" value="P:protein transport by the Tat complex"/>
    <property type="evidence" value="ECO:0007669"/>
    <property type="project" value="UniProtKB-UniRule"/>
</dbReference>
<feature type="compositionally biased region" description="Basic and acidic residues" evidence="10">
    <location>
        <begin position="73"/>
        <end position="112"/>
    </location>
</feature>
<dbReference type="Pfam" id="PF02416">
    <property type="entry name" value="TatA_B_E"/>
    <property type="match status" value="1"/>
</dbReference>
<feature type="compositionally biased region" description="Basic and acidic residues" evidence="10">
    <location>
        <begin position="147"/>
        <end position="156"/>
    </location>
</feature>
<gene>
    <name evidence="9 12" type="primary">tatB</name>
    <name evidence="12" type="ORF">CW354_17275</name>
</gene>
<keyword evidence="8 9" id="KW-0472">Membrane</keyword>
<comment type="function">
    <text evidence="9">Part of the twin-arginine translocation (Tat) system that transports large folded proteins containing a characteristic twin-arginine motif in their signal peptide across membranes. Together with TatC, TatB is part of a receptor directly interacting with Tat signal peptides. TatB may form an oligomeric binding site that transiently accommodates folded Tat precursor proteins before their translocation.</text>
</comment>
<evidence type="ECO:0000256" key="8">
    <source>
        <dbReference type="ARBA" id="ARBA00023136"/>
    </source>
</evidence>
<protein>
    <recommendedName>
        <fullName evidence="9">Sec-independent protein translocase protein TatB</fullName>
    </recommendedName>
</protein>
<accession>A0A2S7K0S3</accession>
<dbReference type="GO" id="GO:0008320">
    <property type="term" value="F:protein transmembrane transporter activity"/>
    <property type="evidence" value="ECO:0007669"/>
    <property type="project" value="UniProtKB-UniRule"/>
</dbReference>
<evidence type="ECO:0000256" key="9">
    <source>
        <dbReference type="HAMAP-Rule" id="MF_00237"/>
    </source>
</evidence>
<dbReference type="RefSeq" id="WP_104831327.1">
    <property type="nucleotide sequence ID" value="NZ_PJCH01000015.1"/>
</dbReference>
<evidence type="ECO:0000256" key="5">
    <source>
        <dbReference type="ARBA" id="ARBA00022927"/>
    </source>
</evidence>
<feature type="transmembrane region" description="Helical" evidence="11">
    <location>
        <begin position="6"/>
        <end position="24"/>
    </location>
</feature>
<keyword evidence="7 9" id="KW-0811">Translocation</keyword>
<dbReference type="NCBIfam" id="TIGR01410">
    <property type="entry name" value="tatB"/>
    <property type="match status" value="1"/>
</dbReference>
<dbReference type="InterPro" id="IPR003369">
    <property type="entry name" value="TatA/B/E"/>
</dbReference>
<dbReference type="AlphaFoldDB" id="A0A2S7K0S3"/>
<dbReference type="GO" id="GO:0033281">
    <property type="term" value="C:TAT protein transport complex"/>
    <property type="evidence" value="ECO:0007669"/>
    <property type="project" value="UniProtKB-UniRule"/>
</dbReference>
<dbReference type="InterPro" id="IPR018448">
    <property type="entry name" value="TatB"/>
</dbReference>
<evidence type="ECO:0000256" key="2">
    <source>
        <dbReference type="ARBA" id="ARBA00022448"/>
    </source>
</evidence>
<comment type="subcellular location">
    <subcellularLocation>
        <location evidence="9">Cell membrane</location>
        <topology evidence="9">Single-pass membrane protein</topology>
    </subcellularLocation>
    <subcellularLocation>
        <location evidence="1">Membrane</location>
        <topology evidence="1">Single-pass membrane protein</topology>
    </subcellularLocation>
</comment>
<comment type="caution">
    <text evidence="12">The sequence shown here is derived from an EMBL/GenBank/DDBJ whole genome shotgun (WGS) entry which is preliminary data.</text>
</comment>
<name>A0A2S7K0S3_9PROT</name>
<evidence type="ECO:0000256" key="3">
    <source>
        <dbReference type="ARBA" id="ARBA00022475"/>
    </source>
</evidence>
<comment type="similarity">
    <text evidence="9">Belongs to the TatB family.</text>
</comment>
<evidence type="ECO:0000313" key="12">
    <source>
        <dbReference type="EMBL" id="PQA86115.1"/>
    </source>
</evidence>
<dbReference type="Proteomes" id="UP000239504">
    <property type="component" value="Unassembled WGS sequence"/>
</dbReference>
<keyword evidence="5 9" id="KW-0653">Protein transport</keyword>
<dbReference type="PRINTS" id="PR01506">
    <property type="entry name" value="TATBPROTEIN"/>
</dbReference>
<proteinExistence type="inferred from homology"/>
<organism evidence="12 13">
    <name type="scientific">Hyphococcus luteus</name>
    <dbReference type="NCBI Taxonomy" id="2058213"/>
    <lineage>
        <taxon>Bacteria</taxon>
        <taxon>Pseudomonadati</taxon>
        <taxon>Pseudomonadota</taxon>
        <taxon>Alphaproteobacteria</taxon>
        <taxon>Parvularculales</taxon>
        <taxon>Parvularculaceae</taxon>
        <taxon>Hyphococcus</taxon>
    </lineage>
</organism>
<comment type="subunit">
    <text evidence="9">The Tat system comprises two distinct complexes: a TatABC complex, containing multiple copies of TatA, TatB and TatC subunits, and a separate TatA complex, containing only TatA subunits. Substrates initially bind to the TatABC complex, which probably triggers association of the separate TatA complex to form the active translocon.</text>
</comment>
<evidence type="ECO:0000313" key="13">
    <source>
        <dbReference type="Proteomes" id="UP000239504"/>
    </source>
</evidence>
<sequence length="156" mass="16980">MNLLPQFGFFELVLVAVVALIVVGPKDLPRLMRSAGRLVAKARSLAGEFTAAFDQMAREAEMEDLRKEIDDLKKNNPVAEAKRAVEESVAPIDKEIRDEAREIDKAVRETPKPETGPAPAQSGEDEPAPNQSERAEPAEDQSAPDAVKGESETTKS</sequence>
<keyword evidence="4 9" id="KW-0812">Transmembrane</keyword>
<evidence type="ECO:0000256" key="7">
    <source>
        <dbReference type="ARBA" id="ARBA00023010"/>
    </source>
</evidence>
<dbReference type="PANTHER" id="PTHR33162:SF1">
    <property type="entry name" value="SEC-INDEPENDENT PROTEIN TRANSLOCASE PROTEIN TATA, CHLOROPLASTIC"/>
    <property type="match status" value="1"/>
</dbReference>
<dbReference type="EMBL" id="PJCH01000015">
    <property type="protein sequence ID" value="PQA86115.1"/>
    <property type="molecule type" value="Genomic_DNA"/>
</dbReference>
<keyword evidence="2 9" id="KW-0813">Transport</keyword>
<dbReference type="PANTHER" id="PTHR33162">
    <property type="entry name" value="SEC-INDEPENDENT PROTEIN TRANSLOCASE PROTEIN TATA, CHLOROPLASTIC"/>
    <property type="match status" value="1"/>
</dbReference>
<evidence type="ECO:0000256" key="4">
    <source>
        <dbReference type="ARBA" id="ARBA00022692"/>
    </source>
</evidence>
<dbReference type="OrthoDB" id="7206969at2"/>
<keyword evidence="6 9" id="KW-1133">Transmembrane helix</keyword>
<evidence type="ECO:0000256" key="6">
    <source>
        <dbReference type="ARBA" id="ARBA00022989"/>
    </source>
</evidence>
<evidence type="ECO:0000256" key="11">
    <source>
        <dbReference type="SAM" id="Phobius"/>
    </source>
</evidence>
<keyword evidence="3 9" id="KW-1003">Cell membrane</keyword>
<evidence type="ECO:0000256" key="1">
    <source>
        <dbReference type="ARBA" id="ARBA00004167"/>
    </source>
</evidence>
<reference evidence="12 13" key="1">
    <citation type="submission" date="2017-12" db="EMBL/GenBank/DDBJ databases">
        <authorList>
            <person name="Hurst M.R.H."/>
        </authorList>
    </citation>
    <scope>NUCLEOTIDE SEQUENCE [LARGE SCALE GENOMIC DNA]</scope>
    <source>
        <strain evidence="12 13">SY-3-19</strain>
    </source>
</reference>
<keyword evidence="13" id="KW-1185">Reference proteome</keyword>
<dbReference type="Gene3D" id="1.20.5.3310">
    <property type="match status" value="1"/>
</dbReference>
<evidence type="ECO:0000256" key="10">
    <source>
        <dbReference type="SAM" id="MobiDB-lite"/>
    </source>
</evidence>
<dbReference type="HAMAP" id="MF_00237">
    <property type="entry name" value="TatB"/>
    <property type="match status" value="1"/>
</dbReference>
<feature type="region of interest" description="Disordered" evidence="10">
    <location>
        <begin position="73"/>
        <end position="156"/>
    </location>
</feature>